<dbReference type="InterPro" id="IPR000868">
    <property type="entry name" value="Isochorismatase-like_dom"/>
</dbReference>
<evidence type="ECO:0000259" key="2">
    <source>
        <dbReference type="Pfam" id="PF00857"/>
    </source>
</evidence>
<dbReference type="AlphaFoldDB" id="A0A109BAD2"/>
<evidence type="ECO:0000256" key="1">
    <source>
        <dbReference type="ARBA" id="ARBA00022801"/>
    </source>
</evidence>
<dbReference type="PATRIC" id="fig|121290.4.peg.483"/>
<dbReference type="PANTHER" id="PTHR43540:SF15">
    <property type="entry name" value="BLR5631 PROTEIN"/>
    <property type="match status" value="1"/>
</dbReference>
<comment type="caution">
    <text evidence="3">The sequence shown here is derived from an EMBL/GenBank/DDBJ whole genome shotgun (WGS) entry which is preliminary data.</text>
</comment>
<protein>
    <submittedName>
        <fullName evidence="3">Isochorismatase</fullName>
        <ecNumber evidence="3">3.3.2.1</ecNumber>
    </submittedName>
</protein>
<feature type="domain" description="Isochorismatase-like" evidence="2">
    <location>
        <begin position="24"/>
        <end position="193"/>
    </location>
</feature>
<keyword evidence="4" id="KW-1185">Reference proteome</keyword>
<accession>A0A109BAD2</accession>
<dbReference type="Proteomes" id="UP000059074">
    <property type="component" value="Unassembled WGS sequence"/>
</dbReference>
<dbReference type="Gene3D" id="3.40.50.850">
    <property type="entry name" value="Isochorismatase-like"/>
    <property type="match status" value="1"/>
</dbReference>
<dbReference type="CDD" id="cd01014">
    <property type="entry name" value="nicotinamidase_related"/>
    <property type="match status" value="1"/>
</dbReference>
<dbReference type="InterPro" id="IPR050272">
    <property type="entry name" value="Isochorismatase-like_hydrls"/>
</dbReference>
<proteinExistence type="predicted"/>
<dbReference type="STRING" id="121290.APY04_2883"/>
<evidence type="ECO:0000313" key="4">
    <source>
        <dbReference type="Proteomes" id="UP000059074"/>
    </source>
</evidence>
<gene>
    <name evidence="3" type="ORF">APY04_2883</name>
</gene>
<dbReference type="InterPro" id="IPR036380">
    <property type="entry name" value="Isochorismatase-like_sf"/>
</dbReference>
<evidence type="ECO:0000313" key="3">
    <source>
        <dbReference type="EMBL" id="KWT65134.1"/>
    </source>
</evidence>
<dbReference type="EC" id="3.3.2.1" evidence="3"/>
<organism evidence="3 4">
    <name type="scientific">Hyphomicrobium sulfonivorans</name>
    <dbReference type="NCBI Taxonomy" id="121290"/>
    <lineage>
        <taxon>Bacteria</taxon>
        <taxon>Pseudomonadati</taxon>
        <taxon>Pseudomonadota</taxon>
        <taxon>Alphaproteobacteria</taxon>
        <taxon>Hyphomicrobiales</taxon>
        <taxon>Hyphomicrobiaceae</taxon>
        <taxon>Hyphomicrobium</taxon>
    </lineage>
</organism>
<reference evidence="3 4" key="1">
    <citation type="submission" date="2015-10" db="EMBL/GenBank/DDBJ databases">
        <title>Transcriptomic analysis of a linuron degrading triple-species bacterial consortium.</title>
        <authorList>
            <person name="Albers P."/>
        </authorList>
    </citation>
    <scope>NUCLEOTIDE SEQUENCE [LARGE SCALE GENOMIC DNA]</scope>
    <source>
        <strain evidence="3 4">WDL6</strain>
    </source>
</reference>
<dbReference type="GO" id="GO:0008908">
    <property type="term" value="F:isochorismatase activity"/>
    <property type="evidence" value="ECO:0007669"/>
    <property type="project" value="UniProtKB-EC"/>
</dbReference>
<dbReference type="Pfam" id="PF00857">
    <property type="entry name" value="Isochorismatase"/>
    <property type="match status" value="1"/>
</dbReference>
<name>A0A109BAD2_HYPSL</name>
<dbReference type="SUPFAM" id="SSF52499">
    <property type="entry name" value="Isochorismatase-like hydrolases"/>
    <property type="match status" value="1"/>
</dbReference>
<dbReference type="OrthoDB" id="9794942at2"/>
<dbReference type="EMBL" id="LMTR01000082">
    <property type="protein sequence ID" value="KWT65134.1"/>
    <property type="molecule type" value="Genomic_DNA"/>
</dbReference>
<keyword evidence="1 3" id="KW-0378">Hydrolase</keyword>
<sequence>MTEARPTLRSLLAMPSTPEPLSKSALVLIDCQNTYREGIMQLEGVEPALKECAKLLQRARDAGAPVIHIQHDAGPGSPYDVRDRIGAIADVVAPIEGETVITKSFPSSFEQTNLDAELKKLGVTDLVLAGFMTHVCVNSTARAAFNHGYRPTVVGNATATRALANPLGGTLSADAVHTGALTALTDMFAIVVPSSEAVPD</sequence>
<dbReference type="RefSeq" id="WP_068463645.1">
    <property type="nucleotide sequence ID" value="NZ_LMTR01000082.1"/>
</dbReference>
<dbReference type="PANTHER" id="PTHR43540">
    <property type="entry name" value="PEROXYUREIDOACRYLATE/UREIDOACRYLATE AMIDOHYDROLASE-RELATED"/>
    <property type="match status" value="1"/>
</dbReference>